<name>A0A6N3HUA9_9ENTR</name>
<dbReference type="EMBL" id="CACRTZ010000037">
    <property type="protein sequence ID" value="VYU79453.1"/>
    <property type="molecule type" value="Genomic_DNA"/>
</dbReference>
<protein>
    <submittedName>
        <fullName evidence="1">Uncharacterized protein</fullName>
    </submittedName>
</protein>
<organism evidence="1">
    <name type="scientific">Phytobacter massiliensis</name>
    <dbReference type="NCBI Taxonomy" id="1485952"/>
    <lineage>
        <taxon>Bacteria</taxon>
        <taxon>Pseudomonadati</taxon>
        <taxon>Pseudomonadota</taxon>
        <taxon>Gammaproteobacteria</taxon>
        <taxon>Enterobacterales</taxon>
        <taxon>Enterobacteriaceae</taxon>
        <taxon>Phytobacter</taxon>
    </lineage>
</organism>
<gene>
    <name evidence="1" type="ORF">EMLFYP7_04316</name>
</gene>
<proteinExistence type="predicted"/>
<accession>A0A6N3HUA9</accession>
<dbReference type="AlphaFoldDB" id="A0A6N3HUA9"/>
<sequence>MKQRTRRTLQIHWSLQRQRDSQWKKFSLVLTNRRS</sequence>
<evidence type="ECO:0000313" key="1">
    <source>
        <dbReference type="EMBL" id="VYU79453.1"/>
    </source>
</evidence>
<reference evidence="1" key="1">
    <citation type="submission" date="2019-11" db="EMBL/GenBank/DDBJ databases">
        <authorList>
            <person name="Feng L."/>
        </authorList>
    </citation>
    <scope>NUCLEOTIDE SEQUENCE</scope>
    <source>
        <strain evidence="1">EMassiliensisLFYP7</strain>
    </source>
</reference>